<keyword evidence="1" id="KW-0472">Membrane</keyword>
<dbReference type="EMBL" id="DRMH01000048">
    <property type="protein sequence ID" value="HFC97607.1"/>
    <property type="molecule type" value="Genomic_DNA"/>
</dbReference>
<gene>
    <name evidence="2" type="ORF">ENJ40_03990</name>
</gene>
<dbReference type="AlphaFoldDB" id="A0A7C3CFT4"/>
<proteinExistence type="predicted"/>
<dbReference type="Proteomes" id="UP000886043">
    <property type="component" value="Unassembled WGS sequence"/>
</dbReference>
<accession>A0A7C3CFT4</accession>
<feature type="transmembrane region" description="Helical" evidence="1">
    <location>
        <begin position="45"/>
        <end position="63"/>
    </location>
</feature>
<reference evidence="2" key="1">
    <citation type="journal article" date="2020" name="mSystems">
        <title>Genome- and Community-Level Interaction Insights into Carbon Utilization and Element Cycling Functions of Hydrothermarchaeota in Hydrothermal Sediment.</title>
        <authorList>
            <person name="Zhou Z."/>
            <person name="Liu Y."/>
            <person name="Xu W."/>
            <person name="Pan J."/>
            <person name="Luo Z.H."/>
            <person name="Li M."/>
        </authorList>
    </citation>
    <scope>NUCLEOTIDE SEQUENCE [LARGE SCALE GENOMIC DNA]</scope>
    <source>
        <strain evidence="2">HyVt-483</strain>
    </source>
</reference>
<keyword evidence="1" id="KW-0812">Transmembrane</keyword>
<name>A0A7C3CFT4_9BACT</name>
<organism evidence="2">
    <name type="scientific">Thermosulfurimonas dismutans</name>
    <dbReference type="NCBI Taxonomy" id="999894"/>
    <lineage>
        <taxon>Bacteria</taxon>
        <taxon>Pseudomonadati</taxon>
        <taxon>Thermodesulfobacteriota</taxon>
        <taxon>Thermodesulfobacteria</taxon>
        <taxon>Thermodesulfobacteriales</taxon>
        <taxon>Thermodesulfobacteriaceae</taxon>
        <taxon>Thermosulfurimonas</taxon>
    </lineage>
</organism>
<protein>
    <submittedName>
        <fullName evidence="2">Uncharacterized protein</fullName>
    </submittedName>
</protein>
<evidence type="ECO:0000256" key="1">
    <source>
        <dbReference type="SAM" id="Phobius"/>
    </source>
</evidence>
<comment type="caution">
    <text evidence="2">The sequence shown here is derived from an EMBL/GenBank/DDBJ whole genome shotgun (WGS) entry which is preliminary data.</text>
</comment>
<keyword evidence="1" id="KW-1133">Transmembrane helix</keyword>
<evidence type="ECO:0000313" key="2">
    <source>
        <dbReference type="EMBL" id="HFC97607.1"/>
    </source>
</evidence>
<sequence length="70" mass="7982">MRVFNWVWSGVLVLLLGWRIGDFVGEFMAGNYHMTLRHVILRGRPAEVLQLLIILALAGLLKCSMKGIRM</sequence>